<gene>
    <name evidence="2" type="ORF">SUZIE_185695</name>
</gene>
<dbReference type="Proteomes" id="UP001166674">
    <property type="component" value="Unassembled WGS sequence"/>
</dbReference>
<evidence type="ECO:0000256" key="1">
    <source>
        <dbReference type="SAM" id="MobiDB-lite"/>
    </source>
</evidence>
<evidence type="ECO:0000313" key="3">
    <source>
        <dbReference type="Proteomes" id="UP001166674"/>
    </source>
</evidence>
<keyword evidence="3" id="KW-1185">Reference proteome</keyword>
<name>A0AA41N8Y8_SCICA</name>
<feature type="region of interest" description="Disordered" evidence="1">
    <location>
        <begin position="1"/>
        <end position="38"/>
    </location>
</feature>
<comment type="caution">
    <text evidence="2">The sequence shown here is derived from an EMBL/GenBank/DDBJ whole genome shotgun (WGS) entry which is preliminary data.</text>
</comment>
<reference evidence="2" key="1">
    <citation type="submission" date="2020-03" db="EMBL/GenBank/DDBJ databases">
        <title>Studies in the Genomics of Life Span.</title>
        <authorList>
            <person name="Glass D."/>
        </authorList>
    </citation>
    <scope>NUCLEOTIDE SEQUENCE</scope>
    <source>
        <strain evidence="2">SUZIE</strain>
        <tissue evidence="2">Muscle</tissue>
    </source>
</reference>
<proteinExistence type="predicted"/>
<protein>
    <submittedName>
        <fullName evidence="2">Ribonuclease H1</fullName>
    </submittedName>
</protein>
<dbReference type="AlphaFoldDB" id="A0AA41N8Y8"/>
<organism evidence="2 3">
    <name type="scientific">Sciurus carolinensis</name>
    <name type="common">Eastern gray squirrel</name>
    <dbReference type="NCBI Taxonomy" id="30640"/>
    <lineage>
        <taxon>Eukaryota</taxon>
        <taxon>Metazoa</taxon>
        <taxon>Chordata</taxon>
        <taxon>Craniata</taxon>
        <taxon>Vertebrata</taxon>
        <taxon>Euteleostomi</taxon>
        <taxon>Mammalia</taxon>
        <taxon>Eutheria</taxon>
        <taxon>Euarchontoglires</taxon>
        <taxon>Glires</taxon>
        <taxon>Rodentia</taxon>
        <taxon>Sciuromorpha</taxon>
        <taxon>Sciuridae</taxon>
        <taxon>Sciurinae</taxon>
        <taxon>Sciurini</taxon>
        <taxon>Sciurus</taxon>
    </lineage>
</organism>
<evidence type="ECO:0000313" key="2">
    <source>
        <dbReference type="EMBL" id="MBZ3886025.1"/>
    </source>
</evidence>
<accession>A0AA41N8Y8</accession>
<feature type="region of interest" description="Disordered" evidence="1">
    <location>
        <begin position="89"/>
        <end position="147"/>
    </location>
</feature>
<dbReference type="EMBL" id="JAATJV010404300">
    <property type="protein sequence ID" value="MBZ3886025.1"/>
    <property type="molecule type" value="Genomic_DNA"/>
</dbReference>
<sequence length="147" mass="16219">MPPVEVNSGVGASGERDVASHTQLSNAQEAAAPGQCSGPGRGALWSQLQQAPDVLSLLPGLSTGFFLTWNECRVQVDWFSAVRLLRSLPQKRRPRPLPETANLDDSDKQENTHVQELQVKVTKRLGEPFQKKRAQSPAQSMHHRMQS</sequence>